<gene>
    <name evidence="1" type="ORF">IHE45_18G021100</name>
</gene>
<keyword evidence="1" id="KW-0808">Transferase</keyword>
<comment type="caution">
    <text evidence="1">The sequence shown here is derived from an EMBL/GenBank/DDBJ whole genome shotgun (WGS) entry which is preliminary data.</text>
</comment>
<keyword evidence="2" id="KW-1185">Reference proteome</keyword>
<name>A0ACB7U5M4_DIOAL</name>
<organism evidence="1 2">
    <name type="scientific">Dioscorea alata</name>
    <name type="common">Purple yam</name>
    <dbReference type="NCBI Taxonomy" id="55571"/>
    <lineage>
        <taxon>Eukaryota</taxon>
        <taxon>Viridiplantae</taxon>
        <taxon>Streptophyta</taxon>
        <taxon>Embryophyta</taxon>
        <taxon>Tracheophyta</taxon>
        <taxon>Spermatophyta</taxon>
        <taxon>Magnoliopsida</taxon>
        <taxon>Liliopsida</taxon>
        <taxon>Dioscoreales</taxon>
        <taxon>Dioscoreaceae</taxon>
        <taxon>Dioscorea</taxon>
    </lineage>
</organism>
<evidence type="ECO:0000313" key="2">
    <source>
        <dbReference type="Proteomes" id="UP000827976"/>
    </source>
</evidence>
<evidence type="ECO:0000313" key="1">
    <source>
        <dbReference type="EMBL" id="KAH7655573.1"/>
    </source>
</evidence>
<dbReference type="EMBL" id="CM037028">
    <property type="protein sequence ID" value="KAH7655573.1"/>
    <property type="molecule type" value="Genomic_DNA"/>
</dbReference>
<accession>A0ACB7U5M4</accession>
<reference evidence="2" key="1">
    <citation type="journal article" date="2022" name="Nat. Commun.">
        <title>Chromosome evolution and the genetic basis of agronomically important traits in greater yam.</title>
        <authorList>
            <person name="Bredeson J.V."/>
            <person name="Lyons J.B."/>
            <person name="Oniyinde I.O."/>
            <person name="Okereke N.R."/>
            <person name="Kolade O."/>
            <person name="Nnabue I."/>
            <person name="Nwadili C.O."/>
            <person name="Hribova E."/>
            <person name="Parker M."/>
            <person name="Nwogha J."/>
            <person name="Shu S."/>
            <person name="Carlson J."/>
            <person name="Kariba R."/>
            <person name="Muthemba S."/>
            <person name="Knop K."/>
            <person name="Barton G.J."/>
            <person name="Sherwood A.V."/>
            <person name="Lopez-Montes A."/>
            <person name="Asiedu R."/>
            <person name="Jamnadass R."/>
            <person name="Muchugi A."/>
            <person name="Goodstein D."/>
            <person name="Egesi C.N."/>
            <person name="Featherston J."/>
            <person name="Asfaw A."/>
            <person name="Simpson G.G."/>
            <person name="Dolezel J."/>
            <person name="Hendre P.S."/>
            <person name="Van Deynze A."/>
            <person name="Kumar P.L."/>
            <person name="Obidiegwu J.E."/>
            <person name="Bhattacharjee R."/>
            <person name="Rokhsar D.S."/>
        </authorList>
    </citation>
    <scope>NUCLEOTIDE SEQUENCE [LARGE SCALE GENOMIC DNA]</scope>
    <source>
        <strain evidence="2">cv. TDa95/00328</strain>
    </source>
</reference>
<keyword evidence="1" id="KW-0328">Glycosyltransferase</keyword>
<dbReference type="EC" id="2.4.1.69" evidence="1"/>
<sequence>MTLHHPYRIWIRLMDMKRIRRHPSPVQDPNPDPESDGFLRNAVSEKRAATTAGGGSPAGLRRLAAVFAIAVLMLLSLLVLLPRAGLSLDRFVGASVEKEGFRVVFHEEGGPPKSSNASKDKLLGGLLIDEFDESSCLSRYQSAMFRKVSPHIPSPYLLKRLRRYEALHKKCGPGTELYNKIVDQLKSGQYVGNAECNYIVYISYSGLGNRILTLASTFLYSLLTDRVLLVDHGGDLADLFCEPFPETSWLLPLDFPVNQFSSFEKESPESYGNMLKNNVFANSGDGDPKVKIPPYIYLHLAHDYGDHDKLFFCDEDQLLLQKIPWLVLRSDNYFVPSLFLMPEYEEELHRLFPQRDTVFHHLGRYLFHPTNSVWGLVKRYYLAYMAKADERVGIQIRVFEMEPGPFQHVFDQLLACVQKEKLLPDVTPEEPVNQTAYIRSKAILVTSLNSGYSEKLRNMYWENSATNGEIISVNQPSNEESQQTQKQMHNRKAWAEMYLLSLTDSLITSAWSTFGYVAQGLAGLKPWILFKPENRTVPDPACRRVMSMEPCFHAPPFYDCKAKRGVDTGALVPYVRHCEDMSWGLKLVDQDEW</sequence>
<proteinExistence type="predicted"/>
<protein>
    <submittedName>
        <fullName evidence="1">Xyloglucan fucosyltransferase protein</fullName>
        <ecNumber evidence="1">2.4.1.69</ecNumber>
    </submittedName>
</protein>
<dbReference type="Proteomes" id="UP000827976">
    <property type="component" value="Chromosome 18"/>
</dbReference>